<dbReference type="PANTHER" id="PTHR46264">
    <property type="entry name" value="TYROSINE-TRNA LIGASE"/>
    <property type="match status" value="1"/>
</dbReference>
<dbReference type="Pfam" id="PF00579">
    <property type="entry name" value="tRNA-synt_1b"/>
    <property type="match status" value="1"/>
</dbReference>
<evidence type="ECO:0000256" key="8">
    <source>
        <dbReference type="ARBA" id="ARBA00048248"/>
    </source>
</evidence>
<evidence type="ECO:0000256" key="1">
    <source>
        <dbReference type="ARBA" id="ARBA00013160"/>
    </source>
</evidence>
<keyword evidence="4 9" id="KW-0067">ATP-binding</keyword>
<proteinExistence type="inferred from homology"/>
<evidence type="ECO:0000256" key="3">
    <source>
        <dbReference type="ARBA" id="ARBA00022741"/>
    </source>
</evidence>
<evidence type="ECO:0000256" key="5">
    <source>
        <dbReference type="ARBA" id="ARBA00022917"/>
    </source>
</evidence>
<keyword evidence="2 9" id="KW-0436">Ligase</keyword>
<keyword evidence="6 9" id="KW-0030">Aminoacyl-tRNA synthetase</keyword>
<dbReference type="PRINTS" id="PR01040">
    <property type="entry name" value="TRNASYNTHTYR"/>
</dbReference>
<accession>A0A1B6FQW2</accession>
<dbReference type="InterPro" id="IPR014729">
    <property type="entry name" value="Rossmann-like_a/b/a_fold"/>
</dbReference>
<evidence type="ECO:0000256" key="2">
    <source>
        <dbReference type="ARBA" id="ARBA00022598"/>
    </source>
</evidence>
<dbReference type="GO" id="GO:0005524">
    <property type="term" value="F:ATP binding"/>
    <property type="evidence" value="ECO:0007669"/>
    <property type="project" value="UniProtKB-KW"/>
</dbReference>
<dbReference type="GO" id="GO:0004831">
    <property type="term" value="F:tyrosine-tRNA ligase activity"/>
    <property type="evidence" value="ECO:0007669"/>
    <property type="project" value="UniProtKB-EC"/>
</dbReference>
<sequence>VKQLKNPVLNGLNYPILQALDEEYLDVDAQFGGVDQRKIFVFAEKYLPAVGYKKRIHLMNPMVAGITGTKMSSSESDGKIDLLDSEDEIFGKIDKALCSVEDVQNNGILSFAKHVVFPVFEHRTDFAARFELTDDFAVKSYAELEEAFVSGRITASVLKLAVGRYLNLLVEPIRVRFRSPDLLKLRLDAYPEDENLPVGYKHLVRNAVEIMNEPVFKSKADCL</sequence>
<dbReference type="InterPro" id="IPR050489">
    <property type="entry name" value="Tyr-tRNA_synthase"/>
</dbReference>
<dbReference type="GO" id="GO:0006437">
    <property type="term" value="P:tyrosyl-tRNA aminoacylation"/>
    <property type="evidence" value="ECO:0007669"/>
    <property type="project" value="InterPro"/>
</dbReference>
<comment type="catalytic activity">
    <reaction evidence="8">
        <text>tRNA(Tyr) + L-tyrosine + ATP = L-tyrosyl-tRNA(Tyr) + AMP + diphosphate + H(+)</text>
        <dbReference type="Rhea" id="RHEA:10220"/>
        <dbReference type="Rhea" id="RHEA-COMP:9706"/>
        <dbReference type="Rhea" id="RHEA-COMP:9707"/>
        <dbReference type="ChEBI" id="CHEBI:15378"/>
        <dbReference type="ChEBI" id="CHEBI:30616"/>
        <dbReference type="ChEBI" id="CHEBI:33019"/>
        <dbReference type="ChEBI" id="CHEBI:58315"/>
        <dbReference type="ChEBI" id="CHEBI:78442"/>
        <dbReference type="ChEBI" id="CHEBI:78536"/>
        <dbReference type="ChEBI" id="CHEBI:456215"/>
        <dbReference type="EC" id="6.1.1.1"/>
    </reaction>
</comment>
<dbReference type="AlphaFoldDB" id="A0A1B6FQW2"/>
<dbReference type="InterPro" id="IPR023617">
    <property type="entry name" value="Tyr-tRNA-ligase_arc/euk-type"/>
</dbReference>
<dbReference type="Gene3D" id="1.10.240.10">
    <property type="entry name" value="Tyrosyl-Transfer RNA Synthetase"/>
    <property type="match status" value="1"/>
</dbReference>
<dbReference type="EC" id="6.1.1.1" evidence="1"/>
<dbReference type="PIRSF" id="PIRSF006588">
    <property type="entry name" value="TyrRS_arch_euk"/>
    <property type="match status" value="1"/>
</dbReference>
<dbReference type="InterPro" id="IPR002305">
    <property type="entry name" value="aa-tRNA-synth_Ic"/>
</dbReference>
<organism evidence="10">
    <name type="scientific">Cuerna arida</name>
    <dbReference type="NCBI Taxonomy" id="1464854"/>
    <lineage>
        <taxon>Eukaryota</taxon>
        <taxon>Metazoa</taxon>
        <taxon>Ecdysozoa</taxon>
        <taxon>Arthropoda</taxon>
        <taxon>Hexapoda</taxon>
        <taxon>Insecta</taxon>
        <taxon>Pterygota</taxon>
        <taxon>Neoptera</taxon>
        <taxon>Paraneoptera</taxon>
        <taxon>Hemiptera</taxon>
        <taxon>Auchenorrhyncha</taxon>
        <taxon>Membracoidea</taxon>
        <taxon>Cicadellidae</taxon>
        <taxon>Cicadellinae</taxon>
        <taxon>Proconiini</taxon>
        <taxon>Cuerna</taxon>
    </lineage>
</organism>
<evidence type="ECO:0000313" key="10">
    <source>
        <dbReference type="EMBL" id="JAS52597.1"/>
    </source>
</evidence>
<feature type="non-terminal residue" evidence="10">
    <location>
        <position position="1"/>
    </location>
</feature>
<feature type="non-terminal residue" evidence="10">
    <location>
        <position position="223"/>
    </location>
</feature>
<evidence type="ECO:0000256" key="6">
    <source>
        <dbReference type="ARBA" id="ARBA00023146"/>
    </source>
</evidence>
<evidence type="ECO:0000256" key="9">
    <source>
        <dbReference type="RuleBase" id="RU363036"/>
    </source>
</evidence>
<evidence type="ECO:0000256" key="7">
    <source>
        <dbReference type="ARBA" id="ARBA00033323"/>
    </source>
</evidence>
<keyword evidence="5 9" id="KW-0648">Protein biosynthesis</keyword>
<reference evidence="10" key="1">
    <citation type="submission" date="2015-11" db="EMBL/GenBank/DDBJ databases">
        <title>De novo transcriptome assembly of four potential Pierce s Disease insect vectors from Arizona vineyards.</title>
        <authorList>
            <person name="Tassone E.E."/>
        </authorList>
    </citation>
    <scope>NUCLEOTIDE SEQUENCE</scope>
</reference>
<keyword evidence="3 9" id="KW-0547">Nucleotide-binding</keyword>
<dbReference type="GO" id="GO:0005737">
    <property type="term" value="C:cytoplasm"/>
    <property type="evidence" value="ECO:0007669"/>
    <property type="project" value="TreeGrafter"/>
</dbReference>
<gene>
    <name evidence="10" type="ORF">g.2887</name>
</gene>
<dbReference type="SUPFAM" id="SSF52374">
    <property type="entry name" value="Nucleotidylyl transferase"/>
    <property type="match status" value="1"/>
</dbReference>
<comment type="similarity">
    <text evidence="9">Belongs to the class-I aminoacyl-tRNA synthetase family.</text>
</comment>
<name>A0A1B6FQW2_9HEMI</name>
<dbReference type="PANTHER" id="PTHR46264:SF4">
    <property type="entry name" value="TYROSINE--TRNA LIGASE, CYTOPLASMIC"/>
    <property type="match status" value="1"/>
</dbReference>
<evidence type="ECO:0000256" key="4">
    <source>
        <dbReference type="ARBA" id="ARBA00022840"/>
    </source>
</evidence>
<protein>
    <recommendedName>
        <fullName evidence="1">tyrosine--tRNA ligase</fullName>
        <ecNumber evidence="1">6.1.1.1</ecNumber>
    </recommendedName>
    <alternativeName>
        <fullName evidence="7">Tyrosyl-tRNA synthetase</fullName>
    </alternativeName>
</protein>
<dbReference type="EMBL" id="GECZ01017172">
    <property type="protein sequence ID" value="JAS52597.1"/>
    <property type="molecule type" value="Transcribed_RNA"/>
</dbReference>
<dbReference type="InterPro" id="IPR002307">
    <property type="entry name" value="Tyr-tRNA-ligase"/>
</dbReference>
<dbReference type="Gene3D" id="3.40.50.620">
    <property type="entry name" value="HUPs"/>
    <property type="match status" value="1"/>
</dbReference>